<dbReference type="Pfam" id="PF05958">
    <property type="entry name" value="tRNA_U5-meth_tr"/>
    <property type="match status" value="1"/>
</dbReference>
<organism evidence="6 7">
    <name type="scientific">Suicoccus acidiformans</name>
    <dbReference type="NCBI Taxonomy" id="2036206"/>
    <lineage>
        <taxon>Bacteria</taxon>
        <taxon>Bacillati</taxon>
        <taxon>Bacillota</taxon>
        <taxon>Bacilli</taxon>
        <taxon>Lactobacillales</taxon>
        <taxon>Aerococcaceae</taxon>
        <taxon>Suicoccus</taxon>
    </lineage>
</organism>
<dbReference type="PANTHER" id="PTHR11061:SF30">
    <property type="entry name" value="TRNA (URACIL(54)-C(5))-METHYLTRANSFERASE"/>
    <property type="match status" value="1"/>
</dbReference>
<dbReference type="SUPFAM" id="SSF53335">
    <property type="entry name" value="S-adenosyl-L-methionine-dependent methyltransferases"/>
    <property type="match status" value="1"/>
</dbReference>
<evidence type="ECO:0000256" key="4">
    <source>
        <dbReference type="PROSITE-ProRule" id="PRU01024"/>
    </source>
</evidence>
<dbReference type="CDD" id="cd02440">
    <property type="entry name" value="AdoMet_MTases"/>
    <property type="match status" value="1"/>
</dbReference>
<dbReference type="GO" id="GO:0070041">
    <property type="term" value="F:rRNA (uridine-C5-)-methyltransferase activity"/>
    <property type="evidence" value="ECO:0007669"/>
    <property type="project" value="TreeGrafter"/>
</dbReference>
<dbReference type="Proteomes" id="UP000263232">
    <property type="component" value="Chromosome"/>
</dbReference>
<dbReference type="Gene3D" id="3.40.50.150">
    <property type="entry name" value="Vaccinia Virus protein VP39"/>
    <property type="match status" value="1"/>
</dbReference>
<keyword evidence="7" id="KW-1185">Reference proteome</keyword>
<proteinExistence type="inferred from homology"/>
<evidence type="ECO:0000256" key="2">
    <source>
        <dbReference type="ARBA" id="ARBA00022679"/>
    </source>
</evidence>
<gene>
    <name evidence="6" type="ORF">CL176_10190</name>
</gene>
<dbReference type="OrthoDB" id="9804590at2"/>
<accession>A0A347WMM9</accession>
<dbReference type="InterPro" id="IPR030390">
    <property type="entry name" value="MeTrfase_TrmA_AS"/>
</dbReference>
<keyword evidence="2 4" id="KW-0808">Transferase</keyword>
<dbReference type="NCBIfam" id="TIGR00479">
    <property type="entry name" value="rumA"/>
    <property type="match status" value="1"/>
</dbReference>
<feature type="binding site" evidence="4">
    <location>
        <position position="325"/>
    </location>
    <ligand>
        <name>S-adenosyl-L-methionine</name>
        <dbReference type="ChEBI" id="CHEBI:59789"/>
    </ligand>
</feature>
<protein>
    <submittedName>
        <fullName evidence="6">23S rRNA (Uracil(1939)-C(5))-methyltransferase RlmD</fullName>
    </submittedName>
</protein>
<dbReference type="PROSITE" id="PS51687">
    <property type="entry name" value="SAM_MT_RNA_M5U"/>
    <property type="match status" value="1"/>
</dbReference>
<dbReference type="EMBL" id="CP023434">
    <property type="protein sequence ID" value="AXY26336.1"/>
    <property type="molecule type" value="Genomic_DNA"/>
</dbReference>
<dbReference type="PANTHER" id="PTHR11061">
    <property type="entry name" value="RNA M5U METHYLTRANSFERASE"/>
    <property type="match status" value="1"/>
</dbReference>
<dbReference type="GO" id="GO:0070475">
    <property type="term" value="P:rRNA base methylation"/>
    <property type="evidence" value="ECO:0007669"/>
    <property type="project" value="TreeGrafter"/>
</dbReference>
<dbReference type="PROSITE" id="PS01230">
    <property type="entry name" value="TRMA_1"/>
    <property type="match status" value="1"/>
</dbReference>
<dbReference type="Gene3D" id="2.40.50.1070">
    <property type="match status" value="1"/>
</dbReference>
<evidence type="ECO:0000256" key="5">
    <source>
        <dbReference type="PROSITE-ProRule" id="PRU10015"/>
    </source>
</evidence>
<name>A0A347WMM9_9LACT</name>
<feature type="active site" description="Nucleophile" evidence="4">
    <location>
        <position position="421"/>
    </location>
</feature>
<keyword evidence="1 4" id="KW-0489">Methyltransferase</keyword>
<evidence type="ECO:0000313" key="7">
    <source>
        <dbReference type="Proteomes" id="UP000263232"/>
    </source>
</evidence>
<comment type="similarity">
    <text evidence="4">Belongs to the class I-like SAM-binding methyltransferase superfamily. RNA M5U methyltransferase family.</text>
</comment>
<feature type="active site" evidence="5">
    <location>
        <position position="421"/>
    </location>
</feature>
<evidence type="ECO:0000256" key="1">
    <source>
        <dbReference type="ARBA" id="ARBA00022603"/>
    </source>
</evidence>
<feature type="binding site" evidence="4">
    <location>
        <position position="296"/>
    </location>
    <ligand>
        <name>S-adenosyl-L-methionine</name>
        <dbReference type="ChEBI" id="CHEBI:59789"/>
    </ligand>
</feature>
<dbReference type="SUPFAM" id="SSF50249">
    <property type="entry name" value="Nucleic acid-binding proteins"/>
    <property type="match status" value="1"/>
</dbReference>
<dbReference type="InterPro" id="IPR030391">
    <property type="entry name" value="MeTrfase_TrmA_CS"/>
</dbReference>
<dbReference type="RefSeq" id="WP_118991208.1">
    <property type="nucleotide sequence ID" value="NZ_CP023434.1"/>
</dbReference>
<dbReference type="KEGG" id="abae:CL176_10190"/>
<sequence length="465" mass="51813">MKKQYPTEVLDVRIDKLDSKGMGVAKYVHPPVTGSNGKQLKLFIPNTVPGDLVRVTVPNAKGRRKATLNFDTLLEAGPTRNPEVDTQASRAGGTPLLAMTYAGQLAYKESLVRGFIEGQGFDGQLVQPIIGMDTPTRYRNKMELTFGSRGELGMHAQGDFRTIIDMKDSILAPEIMVQAKHIVSDWQQAYQLPGYDKEAKTGLLRNLMMRYSFATKELMVVLYATDTSANYAEASQALTDRLSEQLPNLASFIWIKNTRIADKVDAEETAVLYGRDFIYDELAGYRYRLWPDTFFQPNPVQAEKMVQLAIDMAEVKEDMRVLDLFCGVGTFSLPLASRSKELAGIEIVEASIESAKRNAADNGLENTFFMASDARNGLKVLPEVWGQPDLLLLDPPRSGAGGKVMRAIGRFGTEKVVYVSCNPKTLAEDLVWLRDFGYALKVVQPVDQFPYSNHVECVVLMEKDR</sequence>
<evidence type="ECO:0000313" key="6">
    <source>
        <dbReference type="EMBL" id="AXY26336.1"/>
    </source>
</evidence>
<dbReference type="PROSITE" id="PS01231">
    <property type="entry name" value="TRMA_2"/>
    <property type="match status" value="1"/>
</dbReference>
<dbReference type="AlphaFoldDB" id="A0A347WMM9"/>
<dbReference type="InterPro" id="IPR029063">
    <property type="entry name" value="SAM-dependent_MTases_sf"/>
</dbReference>
<keyword evidence="3 4" id="KW-0949">S-adenosyl-L-methionine</keyword>
<dbReference type="InterPro" id="IPR010280">
    <property type="entry name" value="U5_MeTrfase_fam"/>
</dbReference>
<feature type="binding site" evidence="4">
    <location>
        <position position="346"/>
    </location>
    <ligand>
        <name>S-adenosyl-L-methionine</name>
        <dbReference type="ChEBI" id="CHEBI:59789"/>
    </ligand>
</feature>
<evidence type="ECO:0000256" key="3">
    <source>
        <dbReference type="ARBA" id="ARBA00022691"/>
    </source>
</evidence>
<reference evidence="6 7" key="1">
    <citation type="submission" date="2017-09" db="EMBL/GenBank/DDBJ databases">
        <title>Complete genome sequence of Oxytococcus suis strain ZY16052.</title>
        <authorList>
            <person name="Li F."/>
        </authorList>
    </citation>
    <scope>NUCLEOTIDE SEQUENCE [LARGE SCALE GENOMIC DNA]</scope>
    <source>
        <strain evidence="6 7">ZY16052</strain>
    </source>
</reference>
<dbReference type="Gene3D" id="2.40.50.140">
    <property type="entry name" value="Nucleic acid-binding proteins"/>
    <property type="match status" value="1"/>
</dbReference>
<dbReference type="InterPro" id="IPR012340">
    <property type="entry name" value="NA-bd_OB-fold"/>
</dbReference>
<feature type="binding site" evidence="4">
    <location>
        <position position="394"/>
    </location>
    <ligand>
        <name>S-adenosyl-L-methionine</name>
        <dbReference type="ChEBI" id="CHEBI:59789"/>
    </ligand>
</feature>